<keyword evidence="10" id="KW-1185">Reference proteome</keyword>
<dbReference type="PANTHER" id="PTHR34296">
    <property type="entry name" value="TRANSCRIPTIONAL ACTIVATOR PROTEIN MED"/>
    <property type="match status" value="1"/>
</dbReference>
<dbReference type="PANTHER" id="PTHR34296:SF2">
    <property type="entry name" value="ABC TRANSPORTER GUANOSINE-BINDING PROTEIN NUPN"/>
    <property type="match status" value="1"/>
</dbReference>
<dbReference type="Proteomes" id="UP001501358">
    <property type="component" value="Unassembled WGS sequence"/>
</dbReference>
<evidence type="ECO:0000256" key="1">
    <source>
        <dbReference type="ARBA" id="ARBA00004193"/>
    </source>
</evidence>
<dbReference type="Pfam" id="PF02608">
    <property type="entry name" value="Bmp"/>
    <property type="match status" value="1"/>
</dbReference>
<keyword evidence="3" id="KW-1003">Cell membrane</keyword>
<proteinExistence type="inferred from homology"/>
<feature type="domain" description="ABC transporter substrate-binding protein PnrA-like" evidence="8">
    <location>
        <begin position="47"/>
        <end position="351"/>
    </location>
</feature>
<comment type="similarity">
    <text evidence="2">Belongs to the BMP lipoprotein family.</text>
</comment>
<sequence>MRRVSKITAAVTTAAALALTATACGSGSSGNSNESSSGKDGEVKVGLVYDIGGRGDQSFNDAAYRGFDKALKEFDIAGEDKEPSDGESDADKEQRLTELARQGFNPVIGVGYAYAGPIEKVAKKFPDTSFAVIDDSSRKGENIANLVFSEEQGSYLVGVAAATLTKTDKVGFLGGVNTPLIQKFEAGFEQGVKDTNKDVKVTTQYISQPPDMKGFSSPADGKKVAAGMLDQGIDVIYPAAGASGGGAFEAIAAEGKMGIGVDSDQYQQKSLEKVKDVIITSMTKNVEGAVYEFIKSVVDGKPQTGVKTHDLSDDGVGYSKSNPAFAGNAELLKKLEAVKKDIIDGKIEVKSTVS</sequence>
<reference evidence="10" key="1">
    <citation type="journal article" date="2019" name="Int. J. Syst. Evol. Microbiol.">
        <title>The Global Catalogue of Microorganisms (GCM) 10K type strain sequencing project: providing services to taxonomists for standard genome sequencing and annotation.</title>
        <authorList>
            <consortium name="The Broad Institute Genomics Platform"/>
            <consortium name="The Broad Institute Genome Sequencing Center for Infectious Disease"/>
            <person name="Wu L."/>
            <person name="Ma J."/>
        </authorList>
    </citation>
    <scope>NUCLEOTIDE SEQUENCE [LARGE SCALE GENOMIC DNA]</scope>
    <source>
        <strain evidence="10">JCM 6307</strain>
    </source>
</reference>
<keyword evidence="5" id="KW-0472">Membrane</keyword>
<feature type="chain" id="PRO_5047357552" evidence="7">
    <location>
        <begin position="24"/>
        <end position="354"/>
    </location>
</feature>
<keyword evidence="4 7" id="KW-0732">Signal</keyword>
<protein>
    <submittedName>
        <fullName evidence="9">BMP family ABC transporter substrate-binding protein</fullName>
    </submittedName>
</protein>
<dbReference type="RefSeq" id="WP_344385619.1">
    <property type="nucleotide sequence ID" value="NZ_BAAATA010000042.1"/>
</dbReference>
<dbReference type="CDD" id="cd06354">
    <property type="entry name" value="PBP1_PrnA-like"/>
    <property type="match status" value="1"/>
</dbReference>
<feature type="signal peptide" evidence="7">
    <location>
        <begin position="1"/>
        <end position="23"/>
    </location>
</feature>
<evidence type="ECO:0000256" key="6">
    <source>
        <dbReference type="ARBA" id="ARBA00023288"/>
    </source>
</evidence>
<gene>
    <name evidence="9" type="ORF">GCM10010406_50160</name>
</gene>
<evidence type="ECO:0000313" key="10">
    <source>
        <dbReference type="Proteomes" id="UP001501358"/>
    </source>
</evidence>
<organism evidence="9 10">
    <name type="scientific">Streptomyces thermolineatus</name>
    <dbReference type="NCBI Taxonomy" id="44033"/>
    <lineage>
        <taxon>Bacteria</taxon>
        <taxon>Bacillati</taxon>
        <taxon>Actinomycetota</taxon>
        <taxon>Actinomycetes</taxon>
        <taxon>Kitasatosporales</taxon>
        <taxon>Streptomycetaceae</taxon>
        <taxon>Streptomyces</taxon>
    </lineage>
</organism>
<evidence type="ECO:0000256" key="2">
    <source>
        <dbReference type="ARBA" id="ARBA00008610"/>
    </source>
</evidence>
<dbReference type="InterPro" id="IPR050957">
    <property type="entry name" value="BMP_lipoprotein"/>
</dbReference>
<name>A0ABP6A3S1_9ACTN</name>
<evidence type="ECO:0000256" key="4">
    <source>
        <dbReference type="ARBA" id="ARBA00022729"/>
    </source>
</evidence>
<evidence type="ECO:0000256" key="3">
    <source>
        <dbReference type="ARBA" id="ARBA00022475"/>
    </source>
</evidence>
<comment type="caution">
    <text evidence="9">The sequence shown here is derived from an EMBL/GenBank/DDBJ whole genome shotgun (WGS) entry which is preliminary data.</text>
</comment>
<evidence type="ECO:0000259" key="8">
    <source>
        <dbReference type="Pfam" id="PF02608"/>
    </source>
</evidence>
<dbReference type="InterPro" id="IPR003760">
    <property type="entry name" value="PnrA-like"/>
</dbReference>
<accession>A0ABP6A3S1</accession>
<dbReference type="Gene3D" id="3.40.50.2300">
    <property type="match status" value="2"/>
</dbReference>
<evidence type="ECO:0000256" key="7">
    <source>
        <dbReference type="SAM" id="SignalP"/>
    </source>
</evidence>
<dbReference type="EMBL" id="BAAATA010000042">
    <property type="protein sequence ID" value="GAA2507526.1"/>
    <property type="molecule type" value="Genomic_DNA"/>
</dbReference>
<dbReference type="InterPro" id="IPR028082">
    <property type="entry name" value="Peripla_BP_I"/>
</dbReference>
<evidence type="ECO:0000256" key="5">
    <source>
        <dbReference type="ARBA" id="ARBA00023136"/>
    </source>
</evidence>
<evidence type="ECO:0000313" key="9">
    <source>
        <dbReference type="EMBL" id="GAA2507526.1"/>
    </source>
</evidence>
<keyword evidence="6" id="KW-0449">Lipoprotein</keyword>
<comment type="subcellular location">
    <subcellularLocation>
        <location evidence="1">Cell membrane</location>
        <topology evidence="1">Lipid-anchor</topology>
    </subcellularLocation>
</comment>
<dbReference type="PROSITE" id="PS51257">
    <property type="entry name" value="PROKAR_LIPOPROTEIN"/>
    <property type="match status" value="1"/>
</dbReference>
<dbReference type="SUPFAM" id="SSF53822">
    <property type="entry name" value="Periplasmic binding protein-like I"/>
    <property type="match status" value="1"/>
</dbReference>